<gene>
    <name evidence="3" type="ORF">BJ212DRAFT_685207</name>
</gene>
<dbReference type="OrthoDB" id="10267055at2759"/>
<keyword evidence="1" id="KW-1133">Transmembrane helix</keyword>
<organism evidence="3 4">
    <name type="scientific">Suillus subaureus</name>
    <dbReference type="NCBI Taxonomy" id="48587"/>
    <lineage>
        <taxon>Eukaryota</taxon>
        <taxon>Fungi</taxon>
        <taxon>Dikarya</taxon>
        <taxon>Basidiomycota</taxon>
        <taxon>Agaricomycotina</taxon>
        <taxon>Agaricomycetes</taxon>
        <taxon>Agaricomycetidae</taxon>
        <taxon>Boletales</taxon>
        <taxon>Suillineae</taxon>
        <taxon>Suillaceae</taxon>
        <taxon>Suillus</taxon>
    </lineage>
</organism>
<evidence type="ECO:0000313" key="4">
    <source>
        <dbReference type="Proteomes" id="UP000807769"/>
    </source>
</evidence>
<comment type="caution">
    <text evidence="3">The sequence shown here is derived from an EMBL/GenBank/DDBJ whole genome shotgun (WGS) entry which is preliminary data.</text>
</comment>
<evidence type="ECO:0000256" key="1">
    <source>
        <dbReference type="SAM" id="Phobius"/>
    </source>
</evidence>
<feature type="signal peptide" evidence="2">
    <location>
        <begin position="1"/>
        <end position="16"/>
    </location>
</feature>
<protein>
    <recommendedName>
        <fullName evidence="5">Secreted protein</fullName>
    </recommendedName>
</protein>
<evidence type="ECO:0000256" key="2">
    <source>
        <dbReference type="SAM" id="SignalP"/>
    </source>
</evidence>
<evidence type="ECO:0008006" key="5">
    <source>
        <dbReference type="Google" id="ProtNLM"/>
    </source>
</evidence>
<keyword evidence="1" id="KW-0472">Membrane</keyword>
<keyword evidence="1" id="KW-0812">Transmembrane</keyword>
<name>A0A9P7JI02_9AGAM</name>
<evidence type="ECO:0000313" key="3">
    <source>
        <dbReference type="EMBL" id="KAG1823499.1"/>
    </source>
</evidence>
<dbReference type="EMBL" id="JABBWG010000004">
    <property type="protein sequence ID" value="KAG1823499.1"/>
    <property type="molecule type" value="Genomic_DNA"/>
</dbReference>
<feature type="transmembrane region" description="Helical" evidence="1">
    <location>
        <begin position="26"/>
        <end position="42"/>
    </location>
</feature>
<proteinExistence type="predicted"/>
<feature type="chain" id="PRO_5040261710" description="Secreted protein" evidence="2">
    <location>
        <begin position="17"/>
        <end position="164"/>
    </location>
</feature>
<dbReference type="AlphaFoldDB" id="A0A9P7JI02"/>
<sequence>MTRIFTILLFSAFSLAGSELPLPYGHVSPLFWYICLFHWVFWHKTPTIRVYSNIHCDFLGGTTTSRHNRWRAMSSPPLHSQFMCSWLQKVRGLRHQGQMPRNRVFLSLVTTILHRGGWISDPSRNTLYYSCCKFDHTRVHVQPSLMGGGLVTGCGRDRGARANV</sequence>
<keyword evidence="2" id="KW-0732">Signal</keyword>
<keyword evidence="4" id="KW-1185">Reference proteome</keyword>
<dbReference type="GeneID" id="64637827"/>
<dbReference type="Proteomes" id="UP000807769">
    <property type="component" value="Unassembled WGS sequence"/>
</dbReference>
<dbReference type="RefSeq" id="XP_041197559.1">
    <property type="nucleotide sequence ID" value="XM_041343811.1"/>
</dbReference>
<accession>A0A9P7JI02</accession>
<reference evidence="3" key="1">
    <citation type="journal article" date="2020" name="New Phytol.">
        <title>Comparative genomics reveals dynamic genome evolution in host specialist ectomycorrhizal fungi.</title>
        <authorList>
            <person name="Lofgren L.A."/>
            <person name="Nguyen N.H."/>
            <person name="Vilgalys R."/>
            <person name="Ruytinx J."/>
            <person name="Liao H.L."/>
            <person name="Branco S."/>
            <person name="Kuo A."/>
            <person name="LaButti K."/>
            <person name="Lipzen A."/>
            <person name="Andreopoulos W."/>
            <person name="Pangilinan J."/>
            <person name="Riley R."/>
            <person name="Hundley H."/>
            <person name="Na H."/>
            <person name="Barry K."/>
            <person name="Grigoriev I.V."/>
            <person name="Stajich J.E."/>
            <person name="Kennedy P.G."/>
        </authorList>
    </citation>
    <scope>NUCLEOTIDE SEQUENCE</scope>
    <source>
        <strain evidence="3">MN1</strain>
    </source>
</reference>